<dbReference type="EMBL" id="JAUZQC010000015">
    <property type="protein sequence ID" value="KAK5858367.1"/>
    <property type="molecule type" value="Genomic_DNA"/>
</dbReference>
<keyword evidence="3" id="KW-1185">Reference proteome</keyword>
<protein>
    <submittedName>
        <fullName evidence="2">Uncharacterized protein</fullName>
    </submittedName>
</protein>
<evidence type="ECO:0000313" key="3">
    <source>
        <dbReference type="Proteomes" id="UP001346869"/>
    </source>
</evidence>
<accession>A0AAN7XCD8</accession>
<feature type="compositionally biased region" description="Polar residues" evidence="1">
    <location>
        <begin position="1"/>
        <end position="18"/>
    </location>
</feature>
<reference evidence="2 3" key="1">
    <citation type="journal article" date="2023" name="Genes (Basel)">
        <title>Chromosome-Level Genome Assembly and Circadian Gene Repertoire of the Patagonia Blennie Eleginops maclovinus-The Closest Ancestral Proxy of Antarctic Cryonotothenioids.</title>
        <authorList>
            <person name="Cheng C.C."/>
            <person name="Rivera-Colon A.G."/>
            <person name="Minhas B.F."/>
            <person name="Wilson L."/>
            <person name="Rayamajhi N."/>
            <person name="Vargas-Chacoff L."/>
            <person name="Catchen J.M."/>
        </authorList>
    </citation>
    <scope>NUCLEOTIDE SEQUENCE [LARGE SCALE GENOMIC DNA]</scope>
    <source>
        <strain evidence="2">JMC-PN-2008</strain>
    </source>
</reference>
<feature type="compositionally biased region" description="Basic and acidic residues" evidence="1">
    <location>
        <begin position="38"/>
        <end position="53"/>
    </location>
</feature>
<dbReference type="Proteomes" id="UP001346869">
    <property type="component" value="Unassembled WGS sequence"/>
</dbReference>
<dbReference type="AlphaFoldDB" id="A0AAN7XCD8"/>
<evidence type="ECO:0000313" key="2">
    <source>
        <dbReference type="EMBL" id="KAK5858367.1"/>
    </source>
</evidence>
<feature type="region of interest" description="Disordered" evidence="1">
    <location>
        <begin position="1"/>
        <end position="53"/>
    </location>
</feature>
<name>A0AAN7XCD8_ELEMC</name>
<organism evidence="2 3">
    <name type="scientific">Eleginops maclovinus</name>
    <name type="common">Patagonian blennie</name>
    <name type="synonym">Eleginus maclovinus</name>
    <dbReference type="NCBI Taxonomy" id="56733"/>
    <lineage>
        <taxon>Eukaryota</taxon>
        <taxon>Metazoa</taxon>
        <taxon>Chordata</taxon>
        <taxon>Craniata</taxon>
        <taxon>Vertebrata</taxon>
        <taxon>Euteleostomi</taxon>
        <taxon>Actinopterygii</taxon>
        <taxon>Neopterygii</taxon>
        <taxon>Teleostei</taxon>
        <taxon>Neoteleostei</taxon>
        <taxon>Acanthomorphata</taxon>
        <taxon>Eupercaria</taxon>
        <taxon>Perciformes</taxon>
        <taxon>Notothenioidei</taxon>
        <taxon>Eleginopidae</taxon>
        <taxon>Eleginops</taxon>
    </lineage>
</organism>
<proteinExistence type="predicted"/>
<reference evidence="2 3" key="2">
    <citation type="journal article" date="2023" name="Mol. Biol. Evol.">
        <title>Genomics of Secondarily Temperate Adaptation in the Only Non-Antarctic Icefish.</title>
        <authorList>
            <person name="Rivera-Colon A.G."/>
            <person name="Rayamajhi N."/>
            <person name="Minhas B.F."/>
            <person name="Madrigal G."/>
            <person name="Bilyk K.T."/>
            <person name="Yoon V."/>
            <person name="Hune M."/>
            <person name="Gregory S."/>
            <person name="Cheng C.H.C."/>
            <person name="Catchen J.M."/>
        </authorList>
    </citation>
    <scope>NUCLEOTIDE SEQUENCE [LARGE SCALE GENOMIC DNA]</scope>
    <source>
        <strain evidence="2">JMC-PN-2008</strain>
    </source>
</reference>
<sequence>MGPSTSTPGGSRRLTQSHAVMESASHHRNPNATAHFHGLAEKRHQKQENHTRSLECSSIYEKPQLEVPILKPYLWKARGKTGCSWKRKKHQVFPGTRKYSR</sequence>
<evidence type="ECO:0000256" key="1">
    <source>
        <dbReference type="SAM" id="MobiDB-lite"/>
    </source>
</evidence>
<gene>
    <name evidence="2" type="ORF">PBY51_002513</name>
</gene>
<comment type="caution">
    <text evidence="2">The sequence shown here is derived from an EMBL/GenBank/DDBJ whole genome shotgun (WGS) entry which is preliminary data.</text>
</comment>